<sequence>MAWRQGCGPPAREGEGRGRGRCDWEESRPGKGARGVPWAGGLGARPQIVRGLAGPEPDIRRRTSRPLGGPPERTGARQGTGTPADAAIGRDAGPGWRAYHGCDQPEDRTGRLFAPLPPEIRDSVAARGPPGLAAVRGLDITSPRGQPTTDRVAVTRSPLVSPGEGNEEIK</sequence>
<name>A0AAV7NV95_PLEWA</name>
<dbReference type="EMBL" id="JANPWB010000012">
    <property type="protein sequence ID" value="KAJ1116765.1"/>
    <property type="molecule type" value="Genomic_DNA"/>
</dbReference>
<gene>
    <name evidence="2" type="ORF">NDU88_004971</name>
</gene>
<accession>A0AAV7NV95</accession>
<dbReference type="Proteomes" id="UP001066276">
    <property type="component" value="Chromosome 8"/>
</dbReference>
<comment type="caution">
    <text evidence="2">The sequence shown here is derived from an EMBL/GenBank/DDBJ whole genome shotgun (WGS) entry which is preliminary data.</text>
</comment>
<feature type="region of interest" description="Disordered" evidence="1">
    <location>
        <begin position="1"/>
        <end position="115"/>
    </location>
</feature>
<evidence type="ECO:0000313" key="3">
    <source>
        <dbReference type="Proteomes" id="UP001066276"/>
    </source>
</evidence>
<feature type="region of interest" description="Disordered" evidence="1">
    <location>
        <begin position="134"/>
        <end position="170"/>
    </location>
</feature>
<keyword evidence="3" id="KW-1185">Reference proteome</keyword>
<feature type="compositionally biased region" description="Low complexity" evidence="1">
    <location>
        <begin position="1"/>
        <end position="11"/>
    </location>
</feature>
<proteinExistence type="predicted"/>
<dbReference type="AlphaFoldDB" id="A0AAV7NV95"/>
<protein>
    <submittedName>
        <fullName evidence="2">Uncharacterized protein</fullName>
    </submittedName>
</protein>
<evidence type="ECO:0000313" key="2">
    <source>
        <dbReference type="EMBL" id="KAJ1116765.1"/>
    </source>
</evidence>
<feature type="compositionally biased region" description="Basic and acidic residues" evidence="1">
    <location>
        <begin position="12"/>
        <end position="29"/>
    </location>
</feature>
<organism evidence="2 3">
    <name type="scientific">Pleurodeles waltl</name>
    <name type="common">Iberian ribbed newt</name>
    <dbReference type="NCBI Taxonomy" id="8319"/>
    <lineage>
        <taxon>Eukaryota</taxon>
        <taxon>Metazoa</taxon>
        <taxon>Chordata</taxon>
        <taxon>Craniata</taxon>
        <taxon>Vertebrata</taxon>
        <taxon>Euteleostomi</taxon>
        <taxon>Amphibia</taxon>
        <taxon>Batrachia</taxon>
        <taxon>Caudata</taxon>
        <taxon>Salamandroidea</taxon>
        <taxon>Salamandridae</taxon>
        <taxon>Pleurodelinae</taxon>
        <taxon>Pleurodeles</taxon>
    </lineage>
</organism>
<evidence type="ECO:0000256" key="1">
    <source>
        <dbReference type="SAM" id="MobiDB-lite"/>
    </source>
</evidence>
<reference evidence="2" key="1">
    <citation type="journal article" date="2022" name="bioRxiv">
        <title>Sequencing and chromosome-scale assembly of the giantPleurodeles waltlgenome.</title>
        <authorList>
            <person name="Brown T."/>
            <person name="Elewa A."/>
            <person name="Iarovenko S."/>
            <person name="Subramanian E."/>
            <person name="Araus A.J."/>
            <person name="Petzold A."/>
            <person name="Susuki M."/>
            <person name="Suzuki K.-i.T."/>
            <person name="Hayashi T."/>
            <person name="Toyoda A."/>
            <person name="Oliveira C."/>
            <person name="Osipova E."/>
            <person name="Leigh N.D."/>
            <person name="Simon A."/>
            <person name="Yun M.H."/>
        </authorList>
    </citation>
    <scope>NUCLEOTIDE SEQUENCE</scope>
    <source>
        <strain evidence="2">20211129_DDA</strain>
        <tissue evidence="2">Liver</tissue>
    </source>
</reference>